<proteinExistence type="predicted"/>
<dbReference type="EMBL" id="MN740240">
    <property type="protein sequence ID" value="QHT95466.1"/>
    <property type="molecule type" value="Genomic_DNA"/>
</dbReference>
<organism evidence="1">
    <name type="scientific">viral metagenome</name>
    <dbReference type="NCBI Taxonomy" id="1070528"/>
    <lineage>
        <taxon>unclassified sequences</taxon>
        <taxon>metagenomes</taxon>
        <taxon>organismal metagenomes</taxon>
    </lineage>
</organism>
<accession>A0A6C0ISR4</accession>
<protein>
    <submittedName>
        <fullName evidence="1">Uncharacterized protein</fullName>
    </submittedName>
</protein>
<reference evidence="1" key="1">
    <citation type="journal article" date="2020" name="Nature">
        <title>Giant virus diversity and host interactions through global metagenomics.</title>
        <authorList>
            <person name="Schulz F."/>
            <person name="Roux S."/>
            <person name="Paez-Espino D."/>
            <person name="Jungbluth S."/>
            <person name="Walsh D.A."/>
            <person name="Denef V.J."/>
            <person name="McMahon K.D."/>
            <person name="Konstantinidis K.T."/>
            <person name="Eloe-Fadrosh E.A."/>
            <person name="Kyrpides N.C."/>
            <person name="Woyke T."/>
        </authorList>
    </citation>
    <scope>NUCLEOTIDE SEQUENCE</scope>
    <source>
        <strain evidence="1">GVMAG-M-3300024261-8</strain>
    </source>
</reference>
<sequence>MQSIYRGNKTFQQFDFQKLSLSSPIRVGNGNYFMKYKVNDQSLYVQPPQCLTKQGILNVSKKYYIDLLFTNEDADFIQWMEKLEENTVEYIYKNRSKWFDGDMEKDDIENYFSSPFRIFRSGKYYILRVSIATSLGMPAVKVYDSDQNEVSIDDINDTTQVMCILEIKGIKCGTRNFQIELETKQLMIVKPSNPFDKCLFDAKVDAPITIKPSVDNAVEIAPQPLEKEDSVILETVEKKEDSVILETVEKKEDSVILETVEDEEKVEDILTSDPEDIPEVPVDISYNLGNTTEQEDMQEPSPILENTTEQEDMQEPSPILENTTDHQDLGEQLEIMEDAFDVASNEMEEVSFPLDILEKDTPIQLKERNDIYYEMYYEARKKAKMAKEMALNCYLEAKNIKNTYMLNDLQESDSDENISEF</sequence>
<evidence type="ECO:0000313" key="1">
    <source>
        <dbReference type="EMBL" id="QHT95466.1"/>
    </source>
</evidence>
<dbReference type="AlphaFoldDB" id="A0A6C0ISR4"/>
<name>A0A6C0ISR4_9ZZZZ</name>